<dbReference type="PANTHER" id="PTHR23076:SF139">
    <property type="entry name" value="ATP-DEPENDENT ZINC METALLOPROTEASE FTSH 2, CHLOROPLASTIC"/>
    <property type="match status" value="1"/>
</dbReference>
<proteinExistence type="predicted"/>
<sequence>MASEMKEIKAMMEKLIFDMSKLSNSYDRMDRKTIEFVQEMKFSIREDEKFMSQCIETEKPLQTPSPIPFPNSPYTFNFTPWHVTDFQSSTLLYHPSGFSNGWNVGEIPYKGTTMGSQSSNMGFLSSARTVPTNLRPEHSSLPSLLQQQHTCSIIAVNDLIPRKLSEGNSSKYVEPLKEEINIFSLSRRPEQEEKPPVDSDLELQGKSENSCCNCTRQFDIDKDGEGNCLGRILTMGGLERNEVGKKENESSVCVPRLAKIDIWGGGEHKVFDESSLRTCETNVDVPSQAIDVSQSCIELETTTKSIKKLVVVSEQTSYDTTATLDGYPLTYCELQVMNLESKRSLIDSVVPYQVRALETLVFSIVMAEYDKEDNPIKLVLVDSVCPTKEGKTRVLNVVEEENHFLVINRPTIEEKRVTTMKCFPGTSTTIKECRRLNLSLFRKEEERRRQKNQSEEMLSYELEGIFNTITLVFECFNNVSAFYCCYPFFIMAKEMERYYSGKPAQVVLHTTDATYRIVAKMGGTHLTDGKCQSLVACHEVGLDIYGIFISGHDLVKIITVITQGHVSGLRLFTHVEKLQLSKVQLFARIVSGLGQKAEEGVRFSELEMTTGDAGLEKQMVKILAMFENRPGSLMDPSAQNGNIIMRMMARYSMSKMLVEDFADVVLRISDSVCEIAVSHNDVLANCNNGPIKLVLVVIRQGTRNYKYDIPLWLIKAKEMVKCRGVVGPCPAKSGRTMHFMVPSYCECISMAFTSVTDIKKRLVDIIYENLRHPNQQTHGAVAALRSFMNAYLVAGEGKDFHAIVSTLAARQKSAPSFGIMHQINWVNDQIIPWNFPFLQPTFRRLGKCGWNIGNNRLWLLTKGHNDIVASLKEKKYSCLVDWRSRLGQLKHNLKWINSLCNTINVNRDQTQLVSILLGGNIASDFLLQILYGLAMKMILWFKDGQLQPDSILTIAISVFNVVFFTWFILHVLGGEVQQKLLMMKKMYDLPTGLTFTILGENDVADTIHKSSIILVVGRASEKQDRDVRKRLNVVTLLVLKGGDRKLIDIGLKNISHELVFSLQYDFVKHEFWKTFTIPCMF</sequence>
<dbReference type="EMBL" id="JAIVGD010000013">
    <property type="protein sequence ID" value="KAH0762104.1"/>
    <property type="molecule type" value="Genomic_DNA"/>
</dbReference>
<keyword evidence="5" id="KW-1185">Reference proteome</keyword>
<evidence type="ECO:0000313" key="5">
    <source>
        <dbReference type="Proteomes" id="UP000826656"/>
    </source>
</evidence>
<evidence type="ECO:0000313" key="4">
    <source>
        <dbReference type="EMBL" id="KAH0762104.1"/>
    </source>
</evidence>
<keyword evidence="1 2" id="KW-0472">Membrane</keyword>
<name>A0ABQ7VDG4_SOLTU</name>
<protein>
    <recommendedName>
        <fullName evidence="3">Peptidase M41 domain-containing protein</fullName>
    </recommendedName>
</protein>
<gene>
    <name evidence="4" type="ORF">KY290_018177</name>
</gene>
<reference evidence="4 5" key="1">
    <citation type="journal article" date="2021" name="bioRxiv">
        <title>Chromosome-scale and haplotype-resolved genome assembly of a tetraploid potato cultivar.</title>
        <authorList>
            <person name="Sun H."/>
            <person name="Jiao W.-B."/>
            <person name="Krause K."/>
            <person name="Campoy J.A."/>
            <person name="Goel M."/>
            <person name="Folz-Donahue K."/>
            <person name="Kukat C."/>
            <person name="Huettel B."/>
            <person name="Schneeberger K."/>
        </authorList>
    </citation>
    <scope>NUCLEOTIDE SEQUENCE [LARGE SCALE GENOMIC DNA]</scope>
    <source>
        <strain evidence="4">SolTubOtavaFocal</strain>
        <tissue evidence="4">Leaves</tissue>
    </source>
</reference>
<dbReference type="InterPro" id="IPR000642">
    <property type="entry name" value="Peptidase_M41"/>
</dbReference>
<dbReference type="Pfam" id="PF01434">
    <property type="entry name" value="Peptidase_M41"/>
    <property type="match status" value="1"/>
</dbReference>
<feature type="domain" description="Peptidase M41" evidence="3">
    <location>
        <begin position="528"/>
        <end position="671"/>
    </location>
</feature>
<evidence type="ECO:0000256" key="1">
    <source>
        <dbReference type="ARBA" id="ARBA00023136"/>
    </source>
</evidence>
<comment type="caution">
    <text evidence="4">The sequence shown here is derived from an EMBL/GenBank/DDBJ whole genome shotgun (WGS) entry which is preliminary data.</text>
</comment>
<feature type="transmembrane region" description="Helical" evidence="2">
    <location>
        <begin position="951"/>
        <end position="973"/>
    </location>
</feature>
<accession>A0ABQ7VDG4</accession>
<keyword evidence="2" id="KW-1133">Transmembrane helix</keyword>
<dbReference type="Proteomes" id="UP000826656">
    <property type="component" value="Unassembled WGS sequence"/>
</dbReference>
<evidence type="ECO:0000259" key="3">
    <source>
        <dbReference type="Pfam" id="PF01434"/>
    </source>
</evidence>
<evidence type="ECO:0000256" key="2">
    <source>
        <dbReference type="SAM" id="Phobius"/>
    </source>
</evidence>
<keyword evidence="2" id="KW-0812">Transmembrane</keyword>
<dbReference type="InterPro" id="IPR037219">
    <property type="entry name" value="Peptidase_M41-like"/>
</dbReference>
<dbReference type="PANTHER" id="PTHR23076">
    <property type="entry name" value="METALLOPROTEASE M41 FTSH"/>
    <property type="match status" value="1"/>
</dbReference>
<dbReference type="SUPFAM" id="SSF140990">
    <property type="entry name" value="FtsH protease domain-like"/>
    <property type="match status" value="1"/>
</dbReference>
<organism evidence="4 5">
    <name type="scientific">Solanum tuberosum</name>
    <name type="common">Potato</name>
    <dbReference type="NCBI Taxonomy" id="4113"/>
    <lineage>
        <taxon>Eukaryota</taxon>
        <taxon>Viridiplantae</taxon>
        <taxon>Streptophyta</taxon>
        <taxon>Embryophyta</taxon>
        <taxon>Tracheophyta</taxon>
        <taxon>Spermatophyta</taxon>
        <taxon>Magnoliopsida</taxon>
        <taxon>eudicotyledons</taxon>
        <taxon>Gunneridae</taxon>
        <taxon>Pentapetalae</taxon>
        <taxon>asterids</taxon>
        <taxon>lamiids</taxon>
        <taxon>Solanales</taxon>
        <taxon>Solanaceae</taxon>
        <taxon>Solanoideae</taxon>
        <taxon>Solaneae</taxon>
        <taxon>Solanum</taxon>
    </lineage>
</organism>